<accession>A0A543GCL1</accession>
<gene>
    <name evidence="2" type="ORF">FB388_1168</name>
</gene>
<dbReference type="GO" id="GO:0003824">
    <property type="term" value="F:catalytic activity"/>
    <property type="evidence" value="ECO:0007669"/>
    <property type="project" value="InterPro"/>
</dbReference>
<reference evidence="2 3" key="1">
    <citation type="submission" date="2019-06" db="EMBL/GenBank/DDBJ databases">
        <title>Sequencing the genomes of 1000 actinobacteria strains.</title>
        <authorList>
            <person name="Klenk H.-P."/>
        </authorList>
    </citation>
    <scope>NUCLEOTIDE SEQUENCE [LARGE SCALE GENOMIC DNA]</scope>
    <source>
        <strain evidence="2 3">DSM 45511</strain>
    </source>
</reference>
<dbReference type="InterPro" id="IPR036178">
    <property type="entry name" value="Formintransfe-cycloase-like_sf"/>
</dbReference>
<evidence type="ECO:0000313" key="2">
    <source>
        <dbReference type="EMBL" id="TQM43816.1"/>
    </source>
</evidence>
<protein>
    <submittedName>
        <fullName evidence="2">Formiminotetrahydrofolate cyclodeaminase</fullName>
    </submittedName>
</protein>
<dbReference type="AlphaFoldDB" id="A0A543GCL1"/>
<name>A0A543GCL1_9PSEU</name>
<proteinExistence type="predicted"/>
<sequence length="222" mass="22415">MLLRLRPTTSTRKGAAVRNQTIGQFLIALAARVPAPGGGATAALHAAQAAALVAMVARYSDGPKYVEHAGAIGRIRDTADELRETALTLAEDDAAAFTAVTEAYRLPKTGAAEAATRSAAIATALLAAARPPAFVIGVAARVLDLTEELLPIGNPNVISDVAAAAEAARAAATTARVNVEINLTGVEDAQARSELLAAAGSVGGLCDRADKVTGEVRAGLAS</sequence>
<feature type="domain" description="Cyclodeaminase/cyclohydrolase" evidence="1">
    <location>
        <begin position="21"/>
        <end position="198"/>
    </location>
</feature>
<evidence type="ECO:0000259" key="1">
    <source>
        <dbReference type="Pfam" id="PF04961"/>
    </source>
</evidence>
<evidence type="ECO:0000313" key="3">
    <source>
        <dbReference type="Proteomes" id="UP000319818"/>
    </source>
</evidence>
<comment type="caution">
    <text evidence="2">The sequence shown here is derived from an EMBL/GenBank/DDBJ whole genome shotgun (WGS) entry which is preliminary data.</text>
</comment>
<dbReference type="Pfam" id="PF04961">
    <property type="entry name" value="FTCD_C"/>
    <property type="match status" value="1"/>
</dbReference>
<dbReference type="Proteomes" id="UP000319818">
    <property type="component" value="Unassembled WGS sequence"/>
</dbReference>
<organism evidence="2 3">
    <name type="scientific">Pseudonocardia cypriaca</name>
    <dbReference type="NCBI Taxonomy" id="882449"/>
    <lineage>
        <taxon>Bacteria</taxon>
        <taxon>Bacillati</taxon>
        <taxon>Actinomycetota</taxon>
        <taxon>Actinomycetes</taxon>
        <taxon>Pseudonocardiales</taxon>
        <taxon>Pseudonocardiaceae</taxon>
        <taxon>Pseudonocardia</taxon>
    </lineage>
</organism>
<dbReference type="InterPro" id="IPR007044">
    <property type="entry name" value="Cyclodeamin/CycHdrlase"/>
</dbReference>
<dbReference type="SUPFAM" id="SSF101262">
    <property type="entry name" value="Methenyltetrahydrofolate cyclohydrolase-like"/>
    <property type="match status" value="1"/>
</dbReference>
<dbReference type="Gene3D" id="1.20.120.680">
    <property type="entry name" value="Formiminotetrahydrofolate cyclodeaminase monomer, up-and-down helical bundle"/>
    <property type="match status" value="1"/>
</dbReference>
<dbReference type="RefSeq" id="WP_246121656.1">
    <property type="nucleotide sequence ID" value="NZ_VFPH01000001.1"/>
</dbReference>
<dbReference type="EMBL" id="VFPH01000001">
    <property type="protein sequence ID" value="TQM43816.1"/>
    <property type="molecule type" value="Genomic_DNA"/>
</dbReference>
<keyword evidence="3" id="KW-1185">Reference proteome</keyword>